<feature type="region of interest" description="Disordered" evidence="1">
    <location>
        <begin position="500"/>
        <end position="622"/>
    </location>
</feature>
<evidence type="ECO:0000259" key="2">
    <source>
        <dbReference type="PROSITE" id="PS51340"/>
    </source>
</evidence>
<gene>
    <name evidence="3" type="ORF">Cvel_7191</name>
</gene>
<feature type="compositionally biased region" description="Low complexity" evidence="1">
    <location>
        <begin position="861"/>
        <end position="873"/>
    </location>
</feature>
<dbReference type="InterPro" id="IPR015421">
    <property type="entry name" value="PyrdxlP-dep_Trfase_major"/>
</dbReference>
<feature type="region of interest" description="Disordered" evidence="1">
    <location>
        <begin position="1024"/>
        <end position="1064"/>
    </location>
</feature>
<feature type="region of interest" description="Disordered" evidence="1">
    <location>
        <begin position="1470"/>
        <end position="1500"/>
    </location>
</feature>
<organism evidence="3">
    <name type="scientific">Chromera velia CCMP2878</name>
    <dbReference type="NCBI Taxonomy" id="1169474"/>
    <lineage>
        <taxon>Eukaryota</taxon>
        <taxon>Sar</taxon>
        <taxon>Alveolata</taxon>
        <taxon>Colpodellida</taxon>
        <taxon>Chromeraceae</taxon>
        <taxon>Chromera</taxon>
    </lineage>
</organism>
<dbReference type="EMBL" id="CDMZ01002949">
    <property type="protein sequence ID" value="CEM44527.1"/>
    <property type="molecule type" value="Genomic_DNA"/>
</dbReference>
<dbReference type="GO" id="GO:0030170">
    <property type="term" value="F:pyridoxal phosphate binding"/>
    <property type="evidence" value="ECO:0007669"/>
    <property type="project" value="InterPro"/>
</dbReference>
<dbReference type="Gene3D" id="3.90.1150.10">
    <property type="entry name" value="Aspartate Aminotransferase, domain 1"/>
    <property type="match status" value="1"/>
</dbReference>
<feature type="compositionally biased region" description="Basic and acidic residues" evidence="1">
    <location>
        <begin position="1130"/>
        <end position="1151"/>
    </location>
</feature>
<sequence length="1618" mass="175099">MQSRAGENGETGAVDWFAQSPLPLCLPLWVPLRLKVKYRRAWNLLGYLQKEVEEWREVEFSPRLSSQAQGETERQSVYLDHAGTVLPPSSLIRAHAEYLCSRLHWNPHSMHPSSSSSSSLAVTGTGTGGQDGMETADVRETLLNFFGTTGASYSLVFTSGATESLSLVGRSFRWSGCGESTVGRERDGRAWGDCRKGRRRAERKRQDTCSVFAYTLNNHTSCGVGLRAHAQRSGASVRVIRSFADLEEGATLEEVCGCDCGNVELDGLDSGLSVDEPRVEGEPRPAFHLLAFPGESNFDGTRPDLWRVSRGMKETQKKRPCGCRLFSLLDASKLAGSCPLFLDEWQFDFVVVSFYKIFGYPSGMGALLIRHSAAAALEFWETGGGTVEAVGAGVSGVDVPSASVSVACLTGEPKDGSRGDSPVRQSSRKENFFVAQKLRVVERAEQGTPNFQAKSALMLGLGLVLGRFAGEEETETKIQEEGDECGLSVSRRVVSELRASNSREKVKGRGLVEEEEEEDGAREAAGDAIDISSVGEDERRGSHLSSMGEKSRGSRETSGVNEPGGLYRQEWGGEGSLGKGKKRQEPRAPIPMEGQSDHVENKRVPSASSLANRARRGLSRLSGHASAVTRECYERMKKARHSNGSPVFRIFGFHPDLNRDGQHPPRLSALPLQGPVIVFVALCPDGRAVGSSFLQRLAWTRYGILMRAGCHCNPGGCQGSLGISDAQVEENWRDGYRCGGEKDFDASGRVLTTLRVSFGFSSLLADVDRLEEFWFQEVVDRRRFGDSGGHFVGCRLDDVGAAENAGCGSETKEEKKGCLVELCEKTAELEGGRRIDPRDDVEGEGVGENEEEGGGQRERVGSFSSATFPSTFSEENSREKASKRKSGEGRGKSIEKGEEAEEENLSGEKQRLCAGCVERVSVYPIKGLSGIHPPVWPLSPRSGSLYLDRSFKLVPTSTEKQPEQKETVSSRLEKKKDGQATSRSSRAHASVSPQNRSQRPLAIRTHPELSRVSLTFELKKTYLTHQKARDREDAREREEVEEASAEMNESRSSEVSLHQAPLSLSPSSGVSISLYLRLSLCESRQTSRETAETPQAPQTASPPCDLLVPLPPLPSTLCQLLLSVSSDGGTEDRGEREKKNAQNEERERAGEEKEEAIFETLPAGESNRQSLSSPQHPDKRTSESMLPPCSPAHVHGLPHTTRPDAVNPDSISPSCVHSLFAFLLNREGAGASGKNSDGDGDAGGDFFRCRDGKESDRERRGGRGETEVGGGDLAGGGQIIGGSSVQSLPRGRNEEEVEAERERRRQTVTASSPSDAKVSSWFSSLLGFPAVLVEGEEGEIDQSSQRGDASSSSSSSSSSSFGSSGAFVNKAPLLVVVRESVQKVGEAVGKNLDASRFRANILLGGLPAFSELRWTSVSSSSSSASASPPPSSYPTGPAWGDLMLKLERSGGVSKNLNAHSNAEGRLCLRQSIPRGRGKEGTADEEERAGDGRGVSAESASEGQTVRVCRDLFLQPYESCQRCPTVDVSPHTGRSDARVLRAVADLSQYWTATDGTAPAGAHFGVYCRAVGVVEGQAEFLQAAAEERQIRKREKGETQRKHARAVQLVCVGDSVRVVCQ</sequence>
<feature type="region of interest" description="Disordered" evidence="1">
    <location>
        <begin position="110"/>
        <end position="132"/>
    </location>
</feature>
<proteinExistence type="predicted"/>
<feature type="compositionally biased region" description="Basic and acidic residues" evidence="1">
    <location>
        <begin position="960"/>
        <end position="978"/>
    </location>
</feature>
<feature type="compositionally biased region" description="Basic and acidic residues" evidence="1">
    <location>
        <begin position="501"/>
        <end position="512"/>
    </location>
</feature>
<evidence type="ECO:0000313" key="3">
    <source>
        <dbReference type="EMBL" id="CEM44527.1"/>
    </source>
</evidence>
<dbReference type="Pfam" id="PF00266">
    <property type="entry name" value="Aminotran_5"/>
    <property type="match status" value="1"/>
</dbReference>
<feature type="compositionally biased region" description="Basic and acidic residues" evidence="1">
    <location>
        <begin position="1027"/>
        <end position="1038"/>
    </location>
</feature>
<dbReference type="SUPFAM" id="SSF53383">
    <property type="entry name" value="PLP-dependent transferases"/>
    <property type="match status" value="2"/>
</dbReference>
<dbReference type="PANTHER" id="PTHR14237:SF80">
    <property type="entry name" value="MOLYBDENUM COFACTOR SULFURASE"/>
    <property type="match status" value="1"/>
</dbReference>
<dbReference type="InterPro" id="IPR015424">
    <property type="entry name" value="PyrdxlP-dep_Trfase"/>
</dbReference>
<feature type="compositionally biased region" description="Basic and acidic residues" evidence="1">
    <location>
        <begin position="875"/>
        <end position="897"/>
    </location>
</feature>
<protein>
    <recommendedName>
        <fullName evidence="2">MOSC domain-containing protein</fullName>
    </recommendedName>
</protein>
<dbReference type="PANTHER" id="PTHR14237">
    <property type="entry name" value="MOLYBDOPTERIN COFACTOR SULFURASE MOSC"/>
    <property type="match status" value="1"/>
</dbReference>
<dbReference type="PROSITE" id="PS51340">
    <property type="entry name" value="MOSC"/>
    <property type="match status" value="1"/>
</dbReference>
<feature type="region of interest" description="Disordered" evidence="1">
    <location>
        <begin position="955"/>
        <end position="1006"/>
    </location>
</feature>
<dbReference type="GO" id="GO:0030151">
    <property type="term" value="F:molybdenum ion binding"/>
    <property type="evidence" value="ECO:0007669"/>
    <property type="project" value="InterPro"/>
</dbReference>
<feature type="region of interest" description="Disordered" evidence="1">
    <location>
        <begin position="831"/>
        <end position="908"/>
    </location>
</feature>
<dbReference type="InterPro" id="IPR015422">
    <property type="entry name" value="PyrdxlP-dep_Trfase_small"/>
</dbReference>
<feature type="region of interest" description="Disordered" evidence="1">
    <location>
        <begin position="1337"/>
        <end position="1364"/>
    </location>
</feature>
<feature type="compositionally biased region" description="Basic and acidic residues" evidence="1">
    <location>
        <begin position="1247"/>
        <end position="1266"/>
    </location>
</feature>
<feature type="domain" description="MOSC" evidence="2">
    <location>
        <begin position="1330"/>
        <end position="1616"/>
    </location>
</feature>
<dbReference type="Gene3D" id="3.40.640.10">
    <property type="entry name" value="Type I PLP-dependent aspartate aminotransferase-like (Major domain)"/>
    <property type="match status" value="1"/>
</dbReference>
<name>A0A0G4HKF5_9ALVE</name>
<dbReference type="InterPro" id="IPR005302">
    <property type="entry name" value="MoCF_Sase_C"/>
</dbReference>
<feature type="region of interest" description="Disordered" evidence="1">
    <location>
        <begin position="1231"/>
        <end position="1313"/>
    </location>
</feature>
<feature type="region of interest" description="Disordered" evidence="1">
    <location>
        <begin position="1125"/>
        <end position="1209"/>
    </location>
</feature>
<dbReference type="VEuPathDB" id="CryptoDB:Cvel_7191"/>
<feature type="compositionally biased region" description="Polar residues" evidence="1">
    <location>
        <begin position="1166"/>
        <end position="1175"/>
    </location>
</feature>
<feature type="compositionally biased region" description="Polar residues" evidence="1">
    <location>
        <begin position="1092"/>
        <end position="1101"/>
    </location>
</feature>
<accession>A0A0G4HKF5</accession>
<feature type="compositionally biased region" description="Basic and acidic residues" evidence="1">
    <location>
        <begin position="831"/>
        <end position="840"/>
    </location>
</feature>
<feature type="compositionally biased region" description="Gly residues" evidence="1">
    <location>
        <begin position="1267"/>
        <end position="1280"/>
    </location>
</feature>
<dbReference type="GO" id="GO:0003824">
    <property type="term" value="F:catalytic activity"/>
    <property type="evidence" value="ECO:0007669"/>
    <property type="project" value="InterPro"/>
</dbReference>
<feature type="compositionally biased region" description="Acidic residues" evidence="1">
    <location>
        <begin position="841"/>
        <end position="853"/>
    </location>
</feature>
<reference evidence="3" key="1">
    <citation type="submission" date="2014-11" db="EMBL/GenBank/DDBJ databases">
        <authorList>
            <person name="Otto D Thomas"/>
            <person name="Naeem Raeece"/>
        </authorList>
    </citation>
    <scope>NUCLEOTIDE SEQUENCE</scope>
</reference>
<feature type="region of interest" description="Disordered" evidence="1">
    <location>
        <begin position="1086"/>
        <end position="1106"/>
    </location>
</feature>
<evidence type="ECO:0000256" key="1">
    <source>
        <dbReference type="SAM" id="MobiDB-lite"/>
    </source>
</evidence>
<dbReference type="InterPro" id="IPR000192">
    <property type="entry name" value="Aminotrans_V_dom"/>
</dbReference>
<feature type="compositionally biased region" description="Low complexity" evidence="1">
    <location>
        <begin position="1349"/>
        <end position="1364"/>
    </location>
</feature>